<reference evidence="2" key="1">
    <citation type="journal article" date="2020" name="Stud. Mycol.">
        <title>101 Dothideomycetes genomes: a test case for predicting lifestyles and emergence of pathogens.</title>
        <authorList>
            <person name="Haridas S."/>
            <person name="Albert R."/>
            <person name="Binder M."/>
            <person name="Bloem J."/>
            <person name="Labutti K."/>
            <person name="Salamov A."/>
            <person name="Andreopoulos B."/>
            <person name="Baker S."/>
            <person name="Barry K."/>
            <person name="Bills G."/>
            <person name="Bluhm B."/>
            <person name="Cannon C."/>
            <person name="Castanera R."/>
            <person name="Culley D."/>
            <person name="Daum C."/>
            <person name="Ezra D."/>
            <person name="Gonzalez J."/>
            <person name="Henrissat B."/>
            <person name="Kuo A."/>
            <person name="Liang C."/>
            <person name="Lipzen A."/>
            <person name="Lutzoni F."/>
            <person name="Magnuson J."/>
            <person name="Mondo S."/>
            <person name="Nolan M."/>
            <person name="Ohm R."/>
            <person name="Pangilinan J."/>
            <person name="Park H.-J."/>
            <person name="Ramirez L."/>
            <person name="Alfaro M."/>
            <person name="Sun H."/>
            <person name="Tritt A."/>
            <person name="Yoshinaga Y."/>
            <person name="Zwiers L.-H."/>
            <person name="Turgeon B."/>
            <person name="Goodwin S."/>
            <person name="Spatafora J."/>
            <person name="Crous P."/>
            <person name="Grigoriev I."/>
        </authorList>
    </citation>
    <scope>NUCLEOTIDE SEQUENCE</scope>
    <source>
        <strain evidence="2">CBS 122367</strain>
    </source>
</reference>
<gene>
    <name evidence="2" type="ORF">K458DRAFT_312272</name>
</gene>
<dbReference type="AlphaFoldDB" id="A0A6G1IPP0"/>
<feature type="non-terminal residue" evidence="2">
    <location>
        <position position="1"/>
    </location>
</feature>
<feature type="region of interest" description="Disordered" evidence="1">
    <location>
        <begin position="1"/>
        <end position="21"/>
    </location>
</feature>
<keyword evidence="3" id="KW-1185">Reference proteome</keyword>
<organism evidence="2 3">
    <name type="scientific">Lentithecium fluviatile CBS 122367</name>
    <dbReference type="NCBI Taxonomy" id="1168545"/>
    <lineage>
        <taxon>Eukaryota</taxon>
        <taxon>Fungi</taxon>
        <taxon>Dikarya</taxon>
        <taxon>Ascomycota</taxon>
        <taxon>Pezizomycotina</taxon>
        <taxon>Dothideomycetes</taxon>
        <taxon>Pleosporomycetidae</taxon>
        <taxon>Pleosporales</taxon>
        <taxon>Massarineae</taxon>
        <taxon>Lentitheciaceae</taxon>
        <taxon>Lentithecium</taxon>
    </lineage>
</organism>
<feature type="compositionally biased region" description="Basic and acidic residues" evidence="1">
    <location>
        <begin position="1"/>
        <end position="11"/>
    </location>
</feature>
<dbReference type="Proteomes" id="UP000799291">
    <property type="component" value="Unassembled WGS sequence"/>
</dbReference>
<name>A0A6G1IPP0_9PLEO</name>
<accession>A0A6G1IPP0</accession>
<sequence>EKQHRREEEQRRRKVAEQVQSRAKEKTRKITLLEFLNACYTYLHSSLTI</sequence>
<protein>
    <submittedName>
        <fullName evidence="2">Uncharacterized protein</fullName>
    </submittedName>
</protein>
<dbReference type="EMBL" id="MU005598">
    <property type="protein sequence ID" value="KAF2680214.1"/>
    <property type="molecule type" value="Genomic_DNA"/>
</dbReference>
<evidence type="ECO:0000313" key="2">
    <source>
        <dbReference type="EMBL" id="KAF2680214.1"/>
    </source>
</evidence>
<evidence type="ECO:0000256" key="1">
    <source>
        <dbReference type="SAM" id="MobiDB-lite"/>
    </source>
</evidence>
<proteinExistence type="predicted"/>
<evidence type="ECO:0000313" key="3">
    <source>
        <dbReference type="Proteomes" id="UP000799291"/>
    </source>
</evidence>